<evidence type="ECO:0000256" key="2">
    <source>
        <dbReference type="ARBA" id="ARBA00023125"/>
    </source>
</evidence>
<name>A0A8J3CHR9_9BURK</name>
<gene>
    <name evidence="5" type="ORF">GCM10009007_15390</name>
</gene>
<evidence type="ECO:0000259" key="4">
    <source>
        <dbReference type="PROSITE" id="PS51118"/>
    </source>
</evidence>
<feature type="domain" description="HTH hxlR-type" evidence="4">
    <location>
        <begin position="35"/>
        <end position="133"/>
    </location>
</feature>
<keyword evidence="2" id="KW-0238">DNA-binding</keyword>
<accession>A0A8J3CHR9</accession>
<evidence type="ECO:0000256" key="1">
    <source>
        <dbReference type="ARBA" id="ARBA00023015"/>
    </source>
</evidence>
<dbReference type="PANTHER" id="PTHR33204">
    <property type="entry name" value="TRANSCRIPTIONAL REGULATOR, MARR FAMILY"/>
    <property type="match status" value="1"/>
</dbReference>
<dbReference type="SUPFAM" id="SSF46785">
    <property type="entry name" value="Winged helix' DNA-binding domain"/>
    <property type="match status" value="1"/>
</dbReference>
<dbReference type="PANTHER" id="PTHR33204:SF39">
    <property type="entry name" value="TRANSCRIPTIONAL REGULATORY PROTEIN"/>
    <property type="match status" value="1"/>
</dbReference>
<organism evidence="5 6">
    <name type="scientific">Formosimonas limnophila</name>
    <dbReference type="NCBI Taxonomy" id="1384487"/>
    <lineage>
        <taxon>Bacteria</taxon>
        <taxon>Pseudomonadati</taxon>
        <taxon>Pseudomonadota</taxon>
        <taxon>Betaproteobacteria</taxon>
        <taxon>Burkholderiales</taxon>
        <taxon>Burkholderiaceae</taxon>
        <taxon>Formosimonas</taxon>
    </lineage>
</organism>
<reference evidence="5" key="2">
    <citation type="submission" date="2020-09" db="EMBL/GenBank/DDBJ databases">
        <authorList>
            <person name="Sun Q."/>
            <person name="Kim S."/>
        </authorList>
    </citation>
    <scope>NUCLEOTIDE SEQUENCE</scope>
    <source>
        <strain evidence="5">KCTC 32501</strain>
    </source>
</reference>
<dbReference type="RefSeq" id="WP_189493366.1">
    <property type="nucleotide sequence ID" value="NZ_BMZG01000007.1"/>
</dbReference>
<dbReference type="EMBL" id="BMZG01000007">
    <property type="protein sequence ID" value="GHA75172.1"/>
    <property type="molecule type" value="Genomic_DNA"/>
</dbReference>
<dbReference type="AlphaFoldDB" id="A0A8J3CHR9"/>
<dbReference type="PROSITE" id="PS51118">
    <property type="entry name" value="HTH_HXLR"/>
    <property type="match status" value="1"/>
</dbReference>
<dbReference type="Pfam" id="PF01638">
    <property type="entry name" value="HxlR"/>
    <property type="match status" value="1"/>
</dbReference>
<dbReference type="Proteomes" id="UP000614287">
    <property type="component" value="Unassembled WGS sequence"/>
</dbReference>
<dbReference type="GO" id="GO:0003677">
    <property type="term" value="F:DNA binding"/>
    <property type="evidence" value="ECO:0007669"/>
    <property type="project" value="UniProtKB-KW"/>
</dbReference>
<evidence type="ECO:0000313" key="5">
    <source>
        <dbReference type="EMBL" id="GHA75172.1"/>
    </source>
</evidence>
<keyword evidence="6" id="KW-1185">Reference proteome</keyword>
<evidence type="ECO:0000313" key="6">
    <source>
        <dbReference type="Proteomes" id="UP000614287"/>
    </source>
</evidence>
<comment type="caution">
    <text evidence="5">The sequence shown here is derived from an EMBL/GenBank/DDBJ whole genome shotgun (WGS) entry which is preliminary data.</text>
</comment>
<evidence type="ECO:0000256" key="3">
    <source>
        <dbReference type="ARBA" id="ARBA00023163"/>
    </source>
</evidence>
<keyword evidence="3" id="KW-0804">Transcription</keyword>
<dbReference type="InterPro" id="IPR036388">
    <property type="entry name" value="WH-like_DNA-bd_sf"/>
</dbReference>
<keyword evidence="1" id="KW-0805">Transcription regulation</keyword>
<dbReference type="InterPro" id="IPR036390">
    <property type="entry name" value="WH_DNA-bd_sf"/>
</dbReference>
<protein>
    <recommendedName>
        <fullName evidence="4">HTH hxlR-type domain-containing protein</fullName>
    </recommendedName>
</protein>
<dbReference type="Gene3D" id="1.10.10.10">
    <property type="entry name" value="Winged helix-like DNA-binding domain superfamily/Winged helix DNA-binding domain"/>
    <property type="match status" value="1"/>
</dbReference>
<sequence>MKPTHSEVTKEDLKSQHLLMRLEQDGFEVVSREVRQKIEFLSKVGSKWNCLIITLLGSGAKRFGEIRRLISGISQRMLTITLRDLERDGLVTRTVFPTVPPRVDYELTELGRSFRDQLIQLGEWTAEHLTEIETAQKQYDARES</sequence>
<proteinExistence type="predicted"/>
<reference evidence="5" key="1">
    <citation type="journal article" date="2014" name="Int. J. Syst. Evol. Microbiol.">
        <title>Complete genome sequence of Corynebacterium casei LMG S-19264T (=DSM 44701T), isolated from a smear-ripened cheese.</title>
        <authorList>
            <consortium name="US DOE Joint Genome Institute (JGI-PGF)"/>
            <person name="Walter F."/>
            <person name="Albersmeier A."/>
            <person name="Kalinowski J."/>
            <person name="Ruckert C."/>
        </authorList>
    </citation>
    <scope>NUCLEOTIDE SEQUENCE</scope>
    <source>
        <strain evidence="5">KCTC 32501</strain>
    </source>
</reference>
<dbReference type="InterPro" id="IPR002577">
    <property type="entry name" value="HTH_HxlR"/>
</dbReference>